<dbReference type="PANTHER" id="PTHR44575:SF2">
    <property type="entry name" value="OS01G0589200 PROTEIN"/>
    <property type="match status" value="1"/>
</dbReference>
<protein>
    <recommendedName>
        <fullName evidence="1">Methyltransferase type 11 domain-containing protein</fullName>
    </recommendedName>
</protein>
<gene>
    <name evidence="2" type="ORF">SO802_021682</name>
</gene>
<dbReference type="Proteomes" id="UP001459277">
    <property type="component" value="Unassembled WGS sequence"/>
</dbReference>
<sequence>MEDKRKCIDWNMWCESLNVAENYERVVGTDVSEAQLKLAMPHPRIRYFHTPLSITDGELVDLIGGENSVDLVTVATAVHWFELPKFYSLVTRLLRKPGGVIAVWGYYEIAASPIFYPIMKRFHVSTLPYWNPKIQYIFDA</sequence>
<dbReference type="GO" id="GO:0008757">
    <property type="term" value="F:S-adenosylmethionine-dependent methyltransferase activity"/>
    <property type="evidence" value="ECO:0007669"/>
    <property type="project" value="InterPro"/>
</dbReference>
<dbReference type="AlphaFoldDB" id="A0AAW2CFS9"/>
<evidence type="ECO:0000259" key="1">
    <source>
        <dbReference type="Pfam" id="PF08241"/>
    </source>
</evidence>
<dbReference type="PANTHER" id="PTHR44575">
    <property type="entry name" value="OS01G0589200 PROTEIN"/>
    <property type="match status" value="1"/>
</dbReference>
<dbReference type="EMBL" id="JAZDWU010000007">
    <property type="protein sequence ID" value="KAK9996996.1"/>
    <property type="molecule type" value="Genomic_DNA"/>
</dbReference>
<dbReference type="InterPro" id="IPR029063">
    <property type="entry name" value="SAM-dependent_MTases_sf"/>
</dbReference>
<comment type="caution">
    <text evidence="2">The sequence shown here is derived from an EMBL/GenBank/DDBJ whole genome shotgun (WGS) entry which is preliminary data.</text>
</comment>
<name>A0AAW2CFS9_9ROSI</name>
<dbReference type="SUPFAM" id="SSF53335">
    <property type="entry name" value="S-adenosyl-L-methionine-dependent methyltransferases"/>
    <property type="match status" value="1"/>
</dbReference>
<reference evidence="2 3" key="1">
    <citation type="submission" date="2024-01" db="EMBL/GenBank/DDBJ databases">
        <title>A telomere-to-telomere, gap-free genome of sweet tea (Lithocarpus litseifolius).</title>
        <authorList>
            <person name="Zhou J."/>
        </authorList>
    </citation>
    <scope>NUCLEOTIDE SEQUENCE [LARGE SCALE GENOMIC DNA]</scope>
    <source>
        <strain evidence="2">Zhou-2022a</strain>
        <tissue evidence="2">Leaf</tissue>
    </source>
</reference>
<evidence type="ECO:0000313" key="2">
    <source>
        <dbReference type="EMBL" id="KAK9996996.1"/>
    </source>
</evidence>
<keyword evidence="3" id="KW-1185">Reference proteome</keyword>
<dbReference type="InterPro" id="IPR013216">
    <property type="entry name" value="Methyltransf_11"/>
</dbReference>
<evidence type="ECO:0000313" key="3">
    <source>
        <dbReference type="Proteomes" id="UP001459277"/>
    </source>
</evidence>
<accession>A0AAW2CFS9</accession>
<proteinExistence type="predicted"/>
<dbReference type="Pfam" id="PF08241">
    <property type="entry name" value="Methyltransf_11"/>
    <property type="match status" value="1"/>
</dbReference>
<feature type="domain" description="Methyltransferase type 11" evidence="1">
    <location>
        <begin position="19"/>
        <end position="102"/>
    </location>
</feature>
<organism evidence="2 3">
    <name type="scientific">Lithocarpus litseifolius</name>
    <dbReference type="NCBI Taxonomy" id="425828"/>
    <lineage>
        <taxon>Eukaryota</taxon>
        <taxon>Viridiplantae</taxon>
        <taxon>Streptophyta</taxon>
        <taxon>Embryophyta</taxon>
        <taxon>Tracheophyta</taxon>
        <taxon>Spermatophyta</taxon>
        <taxon>Magnoliopsida</taxon>
        <taxon>eudicotyledons</taxon>
        <taxon>Gunneridae</taxon>
        <taxon>Pentapetalae</taxon>
        <taxon>rosids</taxon>
        <taxon>fabids</taxon>
        <taxon>Fagales</taxon>
        <taxon>Fagaceae</taxon>
        <taxon>Lithocarpus</taxon>
    </lineage>
</organism>
<dbReference type="Gene3D" id="3.40.50.150">
    <property type="entry name" value="Vaccinia Virus protein VP39"/>
    <property type="match status" value="1"/>
</dbReference>
<dbReference type="CDD" id="cd02440">
    <property type="entry name" value="AdoMet_MTases"/>
    <property type="match status" value="1"/>
</dbReference>